<dbReference type="PANTHER" id="PTHR15955">
    <property type="entry name" value="RWD DOMAIN CONTAINING PROTEIN 2"/>
    <property type="match status" value="1"/>
</dbReference>
<dbReference type="Proteomes" id="UP000799118">
    <property type="component" value="Unassembled WGS sequence"/>
</dbReference>
<dbReference type="OrthoDB" id="432412at2759"/>
<evidence type="ECO:0000313" key="2">
    <source>
        <dbReference type="EMBL" id="KAE9405606.1"/>
    </source>
</evidence>
<accession>A0A6A4I501</accession>
<dbReference type="AlphaFoldDB" id="A0A6A4I501"/>
<dbReference type="EMBL" id="ML769408">
    <property type="protein sequence ID" value="KAE9405606.1"/>
    <property type="molecule type" value="Genomic_DNA"/>
</dbReference>
<dbReference type="Pfam" id="PF06544">
    <property type="entry name" value="Prp3_C"/>
    <property type="match status" value="1"/>
</dbReference>
<sequence length="282" mass="31531">MERVFEELQLIDCSLLPGEVFVFLEHCDGWTDALKLYSTVGYDDSVEKLRLPSPSFQIGLEDFNVWFETSLPSGMSTISVAVKGEDISRAQQERWQDIVREKLEEIGDSEYPMYQLLSLHLLPMLHAEAEVRTTDEARNLEAASANATSGSSSNLISSDITYHALFTSHHLISPNKRRNLQQWSSSLSTSGFAKVGYPGVIYVEGAQDNVQEFVDNVKAMQWLALRLRFMEPAPGGSGCASVPRRQWKELQKVGEVTEEMREIGREKYVLEMGIGSAGTSKG</sequence>
<dbReference type="PANTHER" id="PTHR15955:SF8">
    <property type="entry name" value="RWD DOMAIN-CONTAINING PROTEIN 2B-RELATED"/>
    <property type="match status" value="1"/>
</dbReference>
<dbReference type="InterPro" id="IPR017359">
    <property type="entry name" value="Phi-like"/>
</dbReference>
<dbReference type="InterPro" id="IPR059181">
    <property type="entry name" value="RWDD2A-B_C"/>
</dbReference>
<reference evidence="2" key="1">
    <citation type="journal article" date="2019" name="Environ. Microbiol.">
        <title>Fungal ecological strategies reflected in gene transcription - a case study of two litter decomposers.</title>
        <authorList>
            <person name="Barbi F."/>
            <person name="Kohler A."/>
            <person name="Barry K."/>
            <person name="Baskaran P."/>
            <person name="Daum C."/>
            <person name="Fauchery L."/>
            <person name="Ihrmark K."/>
            <person name="Kuo A."/>
            <person name="LaButti K."/>
            <person name="Lipzen A."/>
            <person name="Morin E."/>
            <person name="Grigoriev I.V."/>
            <person name="Henrissat B."/>
            <person name="Lindahl B."/>
            <person name="Martin F."/>
        </authorList>
    </citation>
    <scope>NUCLEOTIDE SEQUENCE</scope>
    <source>
        <strain evidence="2">JB14</strain>
    </source>
</reference>
<dbReference type="InterPro" id="IPR010541">
    <property type="entry name" value="Prp3_C"/>
</dbReference>
<feature type="domain" description="Small nuclear ribonucleoprotein Prp3 C-terminal" evidence="1">
    <location>
        <begin position="165"/>
        <end position="223"/>
    </location>
</feature>
<gene>
    <name evidence="2" type="ORF">BT96DRAFT_876631</name>
</gene>
<protein>
    <recommendedName>
        <fullName evidence="1">Small nuclear ribonucleoprotein Prp3 C-terminal domain-containing protein</fullName>
    </recommendedName>
</protein>
<proteinExistence type="predicted"/>
<organism evidence="2 3">
    <name type="scientific">Gymnopus androsaceus JB14</name>
    <dbReference type="NCBI Taxonomy" id="1447944"/>
    <lineage>
        <taxon>Eukaryota</taxon>
        <taxon>Fungi</taxon>
        <taxon>Dikarya</taxon>
        <taxon>Basidiomycota</taxon>
        <taxon>Agaricomycotina</taxon>
        <taxon>Agaricomycetes</taxon>
        <taxon>Agaricomycetidae</taxon>
        <taxon>Agaricales</taxon>
        <taxon>Marasmiineae</taxon>
        <taxon>Omphalotaceae</taxon>
        <taxon>Gymnopus</taxon>
    </lineage>
</organism>
<evidence type="ECO:0000313" key="3">
    <source>
        <dbReference type="Proteomes" id="UP000799118"/>
    </source>
</evidence>
<evidence type="ECO:0000259" key="1">
    <source>
        <dbReference type="Pfam" id="PF06544"/>
    </source>
</evidence>
<dbReference type="CDD" id="cd24163">
    <property type="entry name" value="RWDD2_C"/>
    <property type="match status" value="1"/>
</dbReference>
<name>A0A6A4I501_9AGAR</name>
<keyword evidence="3" id="KW-1185">Reference proteome</keyword>